<proteinExistence type="predicted"/>
<dbReference type="InterPro" id="IPR036058">
    <property type="entry name" value="Kazal_dom_sf"/>
</dbReference>
<feature type="signal peptide" evidence="1">
    <location>
        <begin position="1"/>
        <end position="24"/>
    </location>
</feature>
<dbReference type="InterPro" id="IPR002350">
    <property type="entry name" value="Kazal_dom"/>
</dbReference>
<dbReference type="Proteomes" id="UP000075880">
    <property type="component" value="Unassembled WGS sequence"/>
</dbReference>
<dbReference type="PANTHER" id="PTHR21131:SF0">
    <property type="entry name" value="GEO10195P1-RELATED"/>
    <property type="match status" value="1"/>
</dbReference>
<accession>A0AAG5DKW4</accession>
<reference evidence="3" key="1">
    <citation type="submission" date="2024-04" db="UniProtKB">
        <authorList>
            <consortium name="EnsemblMetazoa"/>
        </authorList>
    </citation>
    <scope>IDENTIFICATION</scope>
    <source>
        <strain evidence="3">EBRO</strain>
    </source>
</reference>
<dbReference type="GO" id="GO:0005615">
    <property type="term" value="C:extracellular space"/>
    <property type="evidence" value="ECO:0007669"/>
    <property type="project" value="TreeGrafter"/>
</dbReference>
<dbReference type="AlphaFoldDB" id="A0AAG5DKW4"/>
<evidence type="ECO:0000256" key="1">
    <source>
        <dbReference type="SAM" id="SignalP"/>
    </source>
</evidence>
<dbReference type="PANTHER" id="PTHR21131">
    <property type="entry name" value="SERINE-TYPE ENDOPEPTIDASE INHIBITOR"/>
    <property type="match status" value="1"/>
</dbReference>
<dbReference type="CDD" id="cd00104">
    <property type="entry name" value="KAZAL_FS"/>
    <property type="match status" value="1"/>
</dbReference>
<feature type="domain" description="Kazal-like" evidence="2">
    <location>
        <begin position="27"/>
        <end position="80"/>
    </location>
</feature>
<keyword evidence="1" id="KW-0732">Signal</keyword>
<dbReference type="PROSITE" id="PS51465">
    <property type="entry name" value="KAZAL_2"/>
    <property type="match status" value="1"/>
</dbReference>
<evidence type="ECO:0000259" key="2">
    <source>
        <dbReference type="PROSITE" id="PS51465"/>
    </source>
</evidence>
<dbReference type="InterPro" id="IPR053265">
    <property type="entry name" value="Serpin"/>
</dbReference>
<organism evidence="3 4">
    <name type="scientific">Anopheles atroparvus</name>
    <name type="common">European mosquito</name>
    <dbReference type="NCBI Taxonomy" id="41427"/>
    <lineage>
        <taxon>Eukaryota</taxon>
        <taxon>Metazoa</taxon>
        <taxon>Ecdysozoa</taxon>
        <taxon>Arthropoda</taxon>
        <taxon>Hexapoda</taxon>
        <taxon>Insecta</taxon>
        <taxon>Pterygota</taxon>
        <taxon>Neoptera</taxon>
        <taxon>Endopterygota</taxon>
        <taxon>Diptera</taxon>
        <taxon>Nematocera</taxon>
        <taxon>Culicoidea</taxon>
        <taxon>Culicidae</taxon>
        <taxon>Anophelinae</taxon>
        <taxon>Anopheles</taxon>
    </lineage>
</organism>
<name>A0AAG5DKW4_ANOAO</name>
<dbReference type="SUPFAM" id="SSF100895">
    <property type="entry name" value="Kazal-type serine protease inhibitors"/>
    <property type="match status" value="1"/>
</dbReference>
<dbReference type="EnsemblMetazoa" id="ENSAATROPT012982">
    <property type="protein sequence ID" value="ENSAATROPP011791"/>
    <property type="gene ID" value="ENSAATROPG010563"/>
</dbReference>
<evidence type="ECO:0000313" key="4">
    <source>
        <dbReference type="Proteomes" id="UP000075880"/>
    </source>
</evidence>
<keyword evidence="4" id="KW-1185">Reference proteome</keyword>
<dbReference type="PROSITE" id="PS00282">
    <property type="entry name" value="KAZAL_1"/>
    <property type="match status" value="1"/>
</dbReference>
<dbReference type="Gene3D" id="3.30.60.30">
    <property type="match status" value="1"/>
</dbReference>
<dbReference type="Pfam" id="PF00050">
    <property type="entry name" value="Kazal_1"/>
    <property type="match status" value="1"/>
</dbReference>
<evidence type="ECO:0000313" key="3">
    <source>
        <dbReference type="EnsemblMetazoa" id="ENSAATROPP011791"/>
    </source>
</evidence>
<protein>
    <recommendedName>
        <fullName evidence="2">Kazal-like domain-containing protein</fullName>
    </recommendedName>
</protein>
<sequence>MRFISVQLLLGLAMLATLAWHVEADPSHGNGPCPCPRIYRPVCGSDLKTYANQCVLECRINSNYGEKNQLILLREGECNLGDRYAYLWGKIF</sequence>
<feature type="chain" id="PRO_5042615248" description="Kazal-like domain-containing protein" evidence="1">
    <location>
        <begin position="25"/>
        <end position="92"/>
    </location>
</feature>
<dbReference type="SMART" id="SM00280">
    <property type="entry name" value="KAZAL"/>
    <property type="match status" value="1"/>
</dbReference>